<dbReference type="EMBL" id="BMZI01000006">
    <property type="protein sequence ID" value="GHB26696.1"/>
    <property type="molecule type" value="Genomic_DNA"/>
</dbReference>
<dbReference type="Proteomes" id="UP000646745">
    <property type="component" value="Unassembled WGS sequence"/>
</dbReference>
<name>A0ABQ3E6M2_9GAMM</name>
<feature type="signal peptide" evidence="1">
    <location>
        <begin position="1"/>
        <end position="23"/>
    </location>
</feature>
<feature type="chain" id="PRO_5045826801" evidence="1">
    <location>
        <begin position="24"/>
        <end position="238"/>
    </location>
</feature>
<organism evidence="2 3">
    <name type="scientific">Salinicola rhizosphaerae</name>
    <dbReference type="NCBI Taxonomy" id="1443141"/>
    <lineage>
        <taxon>Bacteria</taxon>
        <taxon>Pseudomonadati</taxon>
        <taxon>Pseudomonadota</taxon>
        <taxon>Gammaproteobacteria</taxon>
        <taxon>Oceanospirillales</taxon>
        <taxon>Halomonadaceae</taxon>
        <taxon>Salinicola</taxon>
    </lineage>
</organism>
<keyword evidence="3" id="KW-1185">Reference proteome</keyword>
<dbReference type="InterPro" id="IPR022293">
    <property type="entry name" value="Integrating-conj_element"/>
</dbReference>
<gene>
    <name evidence="2" type="ORF">GCM10009038_26690</name>
</gene>
<keyword evidence="1" id="KW-0732">Signal</keyword>
<evidence type="ECO:0000313" key="3">
    <source>
        <dbReference type="Proteomes" id="UP000646745"/>
    </source>
</evidence>
<dbReference type="NCBIfam" id="TIGR03759">
    <property type="entry name" value="conj_TIGR03759"/>
    <property type="match status" value="1"/>
</dbReference>
<evidence type="ECO:0000313" key="2">
    <source>
        <dbReference type="EMBL" id="GHB26696.1"/>
    </source>
</evidence>
<comment type="caution">
    <text evidence="2">The sequence shown here is derived from an EMBL/GenBank/DDBJ whole genome shotgun (WGS) entry which is preliminary data.</text>
</comment>
<protein>
    <submittedName>
        <fullName evidence="2">Integrating conjugative element protein</fullName>
    </submittedName>
</protein>
<sequence length="238" mass="26479">MTLNCNRRLAYVLLLFTALPVWAQEGQESESTRIDQTRLEQSSQRAAEAWGLNQREYRRYESIMEGPRGTWSPDLDPLTALGLEARSQAERQKYAEKLVETERARVEAELAFQRAYDDAWQRLYPNDMPVNSFSTRDGEDATRSVFGSNPSASSQRLNVVVATEGCDQCDATVKRLLNSGAAMDIWVLDSNGDDDRIRSWAAQVGIAPAKVRAGTVTLNHGGSLNLDSSELPRVAPRG</sequence>
<dbReference type="RefSeq" id="WP_189445220.1">
    <property type="nucleotide sequence ID" value="NZ_BMZI01000006.1"/>
</dbReference>
<reference evidence="3" key="1">
    <citation type="journal article" date="2019" name="Int. J. Syst. Evol. Microbiol.">
        <title>The Global Catalogue of Microorganisms (GCM) 10K type strain sequencing project: providing services to taxonomists for standard genome sequencing and annotation.</title>
        <authorList>
            <consortium name="The Broad Institute Genomics Platform"/>
            <consortium name="The Broad Institute Genome Sequencing Center for Infectious Disease"/>
            <person name="Wu L."/>
            <person name="Ma J."/>
        </authorList>
    </citation>
    <scope>NUCLEOTIDE SEQUENCE [LARGE SCALE GENOMIC DNA]</scope>
    <source>
        <strain evidence="3">KCTC 32998</strain>
    </source>
</reference>
<proteinExistence type="predicted"/>
<accession>A0ABQ3E6M2</accession>
<evidence type="ECO:0000256" key="1">
    <source>
        <dbReference type="SAM" id="SignalP"/>
    </source>
</evidence>